<dbReference type="Proteomes" id="UP000244722">
    <property type="component" value="Unassembled WGS sequence"/>
</dbReference>
<keyword evidence="5" id="KW-0131">Cell cycle</keyword>
<dbReference type="CDD" id="cd19953">
    <property type="entry name" value="PDS5"/>
    <property type="match status" value="1"/>
</dbReference>
<comment type="subcellular location">
    <subcellularLocation>
        <location evidence="1">Nucleus</location>
    </subcellularLocation>
</comment>
<sequence>MARSSRPLAGDEDEQQTSSENALQFHEPLSWKAGKPISTGTLITRLKALSKELVALEQEAVDRDSLATPAKELVSVGLLQHKDNGVKAYTACCLADMLRLHAPDAPYTAVQLRDIFELFVRQLKGLADAENPYYQQYLYLLESLASVKSVVLISDIPNGEAITLKIFTTFFDLAKPDGPKNVEYQMTDILIQLIEECNSLPTEVVDIIVAQFFRVNQTALQNLTGKKAKPGVPDAKDKGAGMAEDKQMKLVSALPPPAYNMAKSICNASVDKMARHICQYFSEVILDASPSSRARKTGGRHTSMSPESDLDDLDAEPANHEPSAEDLQELHKAHLLVKELWKACPAVLQNVIPQLEQELLAENAELRILATETIGDMALIGNFGSSAPVTWKAWIGRANDRSNIVRSKWAEAAIKIIRERSDLMAVQLVEPVAGKLNDLDDRVRLTACISLGELDYTTITTKLGADLSPFNTYDTAAATGASTGKAKGKSKVTEEETSGWGKKILHNLGERVRDKKFSVRWEGMFCLARMWNMAYPDILSGNEVVMNQLGWIPSKILDTFYINDAEVNVLLDHVLFGSLIPVNYPPIEKIDSRIAAADKQTNGKSNGKGREKDAAEAEKAKEKEIQEGDKIRVQRLLVLVRGLDLKAKKALFAVPLRQISYAKVMDVFLKSCEDYNGGIIDDGVEEDLVKKALHKFIEWLSQKLPDTPKAKENLMKFAKLHDRRCYQLIRFCFSPDSDYRTVVRALKEIKKRITEAPGSAMTIMETLTPLLYRVSQLIYNKSHVPHIVEFSRTDEYSLGAVAHEVLKEMSSSNPAVFKANVKALSDLLQEQSLSKSYGAADSGAVDTLKACAGFAKFYPKDMPQERKLLDALVNFSLTGKPPAAAKHAVSILMYSANRKVMYASDLLRACVKNFKFGEEHFLTKLACLSQLVLLAPDQCEDESKAITTIAKGVLFKVRNPATEEDQESLKEWVDDELLDDECKAKLLALRILVNRLRANAGTGAGTGAGTTLESVMTLLIKLVNNEGELFPEKNTPRSHQSRLRLLAAQLLLKLSYNKPYEELITPLDFNRLACVAQDNCFEVRNGFVSKVKKYLGTNRLAPRYYTILFLMAYEPVAEAKNETITWIKARMARMGPKDAVMEVVFARLLSLLAHHPDFGTMVDDLADFAKFILFYLKAVATEENLSMIYHVAQRVKQFRDGLSKENSENLYYISELAQAVVRRYADFHHWSIQIWPGKIPLPIKLFAPMTSEEMSRDIAMKTFLPEGIDTKLDSLIKPRSAGRQGKKRKSDLAAPSNRTPPSATPARKRYKTSPSAATTLPTASREGAAAEGATEKRKPGRPPKTPNQKKKRPSAEVSASERRRSGRATKNVKYVEDDGTSDSEEEVSLNDDSESDVEMEDGDEVSDKEASPEASGAEANDEAALEEGAEEQAEAEKPKRAARGVGRPRKDTVVAVSSGRPKRKGVTATASANGGRKKATSPAKNKKVEVKKRVEEEGGDSSELSDPPSELD</sequence>
<evidence type="ECO:0000256" key="1">
    <source>
        <dbReference type="ARBA" id="ARBA00004123"/>
    </source>
</evidence>
<feature type="compositionally biased region" description="Low complexity" evidence="6">
    <location>
        <begin position="1312"/>
        <end position="1324"/>
    </location>
</feature>
<feature type="compositionally biased region" description="Basic and acidic residues" evidence="6">
    <location>
        <begin position="608"/>
        <end position="621"/>
    </location>
</feature>
<dbReference type="STRING" id="42251.A0A2T6ZYQ4"/>
<dbReference type="Pfam" id="PF20168">
    <property type="entry name" value="PDS5"/>
    <property type="match status" value="2"/>
</dbReference>
<dbReference type="InterPro" id="IPR016024">
    <property type="entry name" value="ARM-type_fold"/>
</dbReference>
<keyword evidence="8" id="KW-1185">Reference proteome</keyword>
<dbReference type="PANTHER" id="PTHR12663">
    <property type="entry name" value="ANDROGEN INDUCED INHIBITOR OF PROLIFERATION AS3 / PDS5-RELATED"/>
    <property type="match status" value="1"/>
</dbReference>
<gene>
    <name evidence="7" type="ORF">B9Z19DRAFT_974371</name>
</gene>
<feature type="region of interest" description="Disordered" evidence="6">
    <location>
        <begin position="292"/>
        <end position="324"/>
    </location>
</feature>
<evidence type="ECO:0000256" key="3">
    <source>
        <dbReference type="ARBA" id="ARBA00022776"/>
    </source>
</evidence>
<protein>
    <submittedName>
        <fullName evidence="7">Armadillo-type protein</fullName>
    </submittedName>
</protein>
<keyword evidence="3" id="KW-0498">Mitosis</keyword>
<accession>A0A2T6ZYQ4</accession>
<name>A0A2T6ZYQ4_TUBBO</name>
<dbReference type="Gene3D" id="1.25.10.10">
    <property type="entry name" value="Leucine-rich Repeat Variant"/>
    <property type="match status" value="1"/>
</dbReference>
<dbReference type="GO" id="GO:0051301">
    <property type="term" value="P:cell division"/>
    <property type="evidence" value="ECO:0007669"/>
    <property type="project" value="UniProtKB-KW"/>
</dbReference>
<dbReference type="InterPro" id="IPR011989">
    <property type="entry name" value="ARM-like"/>
</dbReference>
<evidence type="ECO:0000256" key="2">
    <source>
        <dbReference type="ARBA" id="ARBA00022618"/>
    </source>
</evidence>
<feature type="region of interest" description="Disordered" evidence="6">
    <location>
        <begin position="1"/>
        <end position="22"/>
    </location>
</feature>
<evidence type="ECO:0000256" key="4">
    <source>
        <dbReference type="ARBA" id="ARBA00023242"/>
    </source>
</evidence>
<feature type="compositionally biased region" description="Basic and acidic residues" evidence="6">
    <location>
        <begin position="1486"/>
        <end position="1496"/>
    </location>
</feature>
<evidence type="ECO:0000313" key="7">
    <source>
        <dbReference type="EMBL" id="PUU80606.1"/>
    </source>
</evidence>
<dbReference type="GO" id="GO:0000785">
    <property type="term" value="C:chromatin"/>
    <property type="evidence" value="ECO:0007669"/>
    <property type="project" value="TreeGrafter"/>
</dbReference>
<dbReference type="InterPro" id="IPR039776">
    <property type="entry name" value="Pds5"/>
</dbReference>
<feature type="compositionally biased region" description="Acidic residues" evidence="6">
    <location>
        <begin position="1377"/>
        <end position="1404"/>
    </location>
</feature>
<feature type="region of interest" description="Disordered" evidence="6">
    <location>
        <begin position="598"/>
        <end position="621"/>
    </location>
</feature>
<feature type="compositionally biased region" description="Acidic residues" evidence="6">
    <location>
        <begin position="1419"/>
        <end position="1433"/>
    </location>
</feature>
<dbReference type="GO" id="GO:0007064">
    <property type="term" value="P:mitotic sister chromatid cohesion"/>
    <property type="evidence" value="ECO:0007669"/>
    <property type="project" value="InterPro"/>
</dbReference>
<evidence type="ECO:0000256" key="6">
    <source>
        <dbReference type="SAM" id="MobiDB-lite"/>
    </source>
</evidence>
<dbReference type="GO" id="GO:0005634">
    <property type="term" value="C:nucleus"/>
    <property type="evidence" value="ECO:0007669"/>
    <property type="project" value="UniProtKB-SubCell"/>
</dbReference>
<proteinExistence type="predicted"/>
<dbReference type="PANTHER" id="PTHR12663:SF0">
    <property type="entry name" value="PRECOCIOUS DISSOCIATION OF SISTERS 5, ISOFORM A"/>
    <property type="match status" value="1"/>
</dbReference>
<keyword evidence="2" id="KW-0132">Cell division</keyword>
<dbReference type="GO" id="GO:0006281">
    <property type="term" value="P:DNA repair"/>
    <property type="evidence" value="ECO:0007669"/>
    <property type="project" value="TreeGrafter"/>
</dbReference>
<feature type="region of interest" description="Disordered" evidence="6">
    <location>
        <begin position="1274"/>
        <end position="1512"/>
    </location>
</feature>
<reference evidence="7 8" key="1">
    <citation type="submission" date="2017-04" db="EMBL/GenBank/DDBJ databases">
        <title>Draft genome sequence of Tuber borchii Vittad., a whitish edible truffle.</title>
        <authorList>
            <consortium name="DOE Joint Genome Institute"/>
            <person name="Murat C."/>
            <person name="Kuo A."/>
            <person name="Barry K.W."/>
            <person name="Clum A."/>
            <person name="Dockter R.B."/>
            <person name="Fauchery L."/>
            <person name="Iotti M."/>
            <person name="Kohler A."/>
            <person name="Labutti K."/>
            <person name="Lindquist E.A."/>
            <person name="Lipzen A."/>
            <person name="Ohm R.A."/>
            <person name="Wang M."/>
            <person name="Grigoriev I.V."/>
            <person name="Zambonelli A."/>
            <person name="Martin F.M."/>
        </authorList>
    </citation>
    <scope>NUCLEOTIDE SEQUENCE [LARGE SCALE GENOMIC DNA]</scope>
    <source>
        <strain evidence="7 8">Tbo3840</strain>
    </source>
</reference>
<evidence type="ECO:0000313" key="8">
    <source>
        <dbReference type="Proteomes" id="UP000244722"/>
    </source>
</evidence>
<keyword evidence="4" id="KW-0539">Nucleus</keyword>
<dbReference type="OrthoDB" id="200660at2759"/>
<organism evidence="7 8">
    <name type="scientific">Tuber borchii</name>
    <name type="common">White truffle</name>
    <dbReference type="NCBI Taxonomy" id="42251"/>
    <lineage>
        <taxon>Eukaryota</taxon>
        <taxon>Fungi</taxon>
        <taxon>Dikarya</taxon>
        <taxon>Ascomycota</taxon>
        <taxon>Pezizomycotina</taxon>
        <taxon>Pezizomycetes</taxon>
        <taxon>Pezizales</taxon>
        <taxon>Tuberaceae</taxon>
        <taxon>Tuber</taxon>
    </lineage>
</organism>
<dbReference type="SUPFAM" id="SSF48371">
    <property type="entry name" value="ARM repeat"/>
    <property type="match status" value="1"/>
</dbReference>
<evidence type="ECO:0000256" key="5">
    <source>
        <dbReference type="ARBA" id="ARBA00023306"/>
    </source>
</evidence>
<comment type="caution">
    <text evidence="7">The sequence shown here is derived from an EMBL/GenBank/DDBJ whole genome shotgun (WGS) entry which is preliminary data.</text>
</comment>
<dbReference type="EMBL" id="NESQ01000061">
    <property type="protein sequence ID" value="PUU80606.1"/>
    <property type="molecule type" value="Genomic_DNA"/>
</dbReference>